<sequence length="158" mass="16651">MPETASPFPVYIAHATDGRARLRAVGKPSDDAWHSALNALAVLPGITRTLARPNTGSLIIEGDLAEAALRELLETADFLKLKPKPPVPPLGMALQLGVLQTDEQVRKGTFGQLNLHTALGAILLVAAVVQLGRGRVFGPTATLLVNALALLESGSRPR</sequence>
<evidence type="ECO:0000259" key="1">
    <source>
        <dbReference type="PROSITE" id="PS50042"/>
    </source>
</evidence>
<protein>
    <recommendedName>
        <fullName evidence="1">Cyclic nucleotide-binding domain-containing protein</fullName>
    </recommendedName>
</protein>
<name>A0A926NX07_9HYPH</name>
<proteinExistence type="predicted"/>
<dbReference type="AlphaFoldDB" id="A0A926NX07"/>
<dbReference type="PROSITE" id="PS50042">
    <property type="entry name" value="CNMP_BINDING_3"/>
    <property type="match status" value="1"/>
</dbReference>
<dbReference type="Proteomes" id="UP000598467">
    <property type="component" value="Unassembled WGS sequence"/>
</dbReference>
<dbReference type="EMBL" id="JABFCZ010000003">
    <property type="protein sequence ID" value="MBD1545343.1"/>
    <property type="molecule type" value="Genomic_DNA"/>
</dbReference>
<dbReference type="InterPro" id="IPR000595">
    <property type="entry name" value="cNMP-bd_dom"/>
</dbReference>
<dbReference type="RefSeq" id="WP_190290004.1">
    <property type="nucleotide sequence ID" value="NZ_JABFCZ010000003.1"/>
</dbReference>
<comment type="caution">
    <text evidence="2">The sequence shown here is derived from an EMBL/GenBank/DDBJ whole genome shotgun (WGS) entry which is preliminary data.</text>
</comment>
<evidence type="ECO:0000313" key="3">
    <source>
        <dbReference type="Proteomes" id="UP000598467"/>
    </source>
</evidence>
<feature type="domain" description="Cyclic nucleotide-binding" evidence="1">
    <location>
        <begin position="105"/>
        <end position="158"/>
    </location>
</feature>
<organism evidence="2 3">
    <name type="scientific">Roseibium aggregatum</name>
    <dbReference type="NCBI Taxonomy" id="187304"/>
    <lineage>
        <taxon>Bacteria</taxon>
        <taxon>Pseudomonadati</taxon>
        <taxon>Pseudomonadota</taxon>
        <taxon>Alphaproteobacteria</taxon>
        <taxon>Hyphomicrobiales</taxon>
        <taxon>Stappiaceae</taxon>
        <taxon>Roseibium</taxon>
    </lineage>
</organism>
<reference evidence="2" key="1">
    <citation type="submission" date="2020-05" db="EMBL/GenBank/DDBJ databases">
        <title>Identification of trans-AT polyketide cluster in two marine bacteria, producers of a novel glutaramide-containing polyketide sesbanimide D and analogs.</title>
        <authorList>
            <person name="Kacar D."/>
            <person name="Rodriguez P."/>
            <person name="Canedo L."/>
            <person name="Gonzalez E."/>
            <person name="Galan B."/>
            <person name="De La Calle F."/>
            <person name="Garcia J.L."/>
        </authorList>
    </citation>
    <scope>NUCLEOTIDE SEQUENCE</scope>
    <source>
        <strain evidence="2">PHM038</strain>
    </source>
</reference>
<accession>A0A926NX07</accession>
<evidence type="ECO:0000313" key="2">
    <source>
        <dbReference type="EMBL" id="MBD1545343.1"/>
    </source>
</evidence>
<gene>
    <name evidence="2" type="ORF">HK439_03650</name>
</gene>